<evidence type="ECO:0000256" key="1">
    <source>
        <dbReference type="SAM" id="MobiDB-lite"/>
    </source>
</evidence>
<gene>
    <name evidence="2" type="ORF">H2204_008722</name>
</gene>
<dbReference type="Gene3D" id="1.25.40.10">
    <property type="entry name" value="Tetratricopeptide repeat domain"/>
    <property type="match status" value="1"/>
</dbReference>
<feature type="region of interest" description="Disordered" evidence="1">
    <location>
        <begin position="572"/>
        <end position="597"/>
    </location>
</feature>
<proteinExistence type="predicted"/>
<name>A0AA38Y0N2_9EURO</name>
<dbReference type="AlphaFoldDB" id="A0AA38Y0N2"/>
<protein>
    <recommendedName>
        <fullName evidence="4">Pentatricopeptide repeat protein</fullName>
    </recommendedName>
</protein>
<keyword evidence="3" id="KW-1185">Reference proteome</keyword>
<evidence type="ECO:0000313" key="3">
    <source>
        <dbReference type="Proteomes" id="UP001172681"/>
    </source>
</evidence>
<dbReference type="InterPro" id="IPR011990">
    <property type="entry name" value="TPR-like_helical_dom_sf"/>
</dbReference>
<organism evidence="2 3">
    <name type="scientific">Knufia peltigerae</name>
    <dbReference type="NCBI Taxonomy" id="1002370"/>
    <lineage>
        <taxon>Eukaryota</taxon>
        <taxon>Fungi</taxon>
        <taxon>Dikarya</taxon>
        <taxon>Ascomycota</taxon>
        <taxon>Pezizomycotina</taxon>
        <taxon>Eurotiomycetes</taxon>
        <taxon>Chaetothyriomycetidae</taxon>
        <taxon>Chaetothyriales</taxon>
        <taxon>Trichomeriaceae</taxon>
        <taxon>Knufia</taxon>
    </lineage>
</organism>
<feature type="compositionally biased region" description="Low complexity" evidence="1">
    <location>
        <begin position="97"/>
        <end position="112"/>
    </location>
</feature>
<dbReference type="EMBL" id="JAPDRN010000065">
    <property type="protein sequence ID" value="KAJ9630067.1"/>
    <property type="molecule type" value="Genomic_DNA"/>
</dbReference>
<feature type="region of interest" description="Disordered" evidence="1">
    <location>
        <begin position="36"/>
        <end position="64"/>
    </location>
</feature>
<evidence type="ECO:0000313" key="2">
    <source>
        <dbReference type="EMBL" id="KAJ9630067.1"/>
    </source>
</evidence>
<evidence type="ECO:0008006" key="4">
    <source>
        <dbReference type="Google" id="ProtNLM"/>
    </source>
</evidence>
<feature type="region of interest" description="Disordered" evidence="1">
    <location>
        <begin position="93"/>
        <end position="134"/>
    </location>
</feature>
<reference evidence="2" key="1">
    <citation type="submission" date="2022-10" db="EMBL/GenBank/DDBJ databases">
        <title>Culturing micro-colonial fungi from biological soil crusts in the Mojave desert and describing Neophaeococcomyces mojavensis, and introducing the new genera and species Taxawa tesnikishii.</title>
        <authorList>
            <person name="Kurbessoian T."/>
            <person name="Stajich J.E."/>
        </authorList>
    </citation>
    <scope>NUCLEOTIDE SEQUENCE</scope>
    <source>
        <strain evidence="2">TK_35</strain>
    </source>
</reference>
<dbReference type="Proteomes" id="UP001172681">
    <property type="component" value="Unassembled WGS sequence"/>
</dbReference>
<comment type="caution">
    <text evidence="2">The sequence shown here is derived from an EMBL/GenBank/DDBJ whole genome shotgun (WGS) entry which is preliminary data.</text>
</comment>
<sequence>MHRTLISHALRQKCPVLAIRRSPTLRCYRARPFKAKGPSAWRRPDHGLTQPGEPVSEQHEVLRGKKKEEEALKVTESGDACFAWASKSTASLEITVPEPRQSSSSSETPSPSAREGRQHALSGKHGYGGDLLDTDPLKSIAEGVDADADADGDDRDLTAELKLKRLDAKPAQFRPLLREVRRIGKVIGRDRNGLNRLVDRKDVSTQVLEDELKWIAKTTPQPKLTREILNILIADRKIKPRPDLYEALILSNCSPEYGSADNVRATLEEMEREGIAMNPSVYYAALTALTVHPDTYLRTGILQRLAQQWVTIPPLYVKLNIVAMIREGQLELATVELENLQREEDGGGGHIDAWVWTIYMHALCDHHAFEDLLQLCYKLYDSNFPFPRHTLLHVLRIASRYSARNQKDADAAAASVTRWVWYTYVENMHVIPDKGLCLNVLTIAARTRDVDLAESAAVVLENAAAGKKTTVPNSLAPWEKNDSTVSLESPELPDWEESETSSSSSSSAEREKHRRDGRATILTNRDDVGATVNEPRAAAFSTPPDLPSQPLPPRQLSRQALDLLRLAREGAGTGDALGSETDRDVVRSTGSPRPRNNPAVLYKFFREESGLRGARFDPLLALQEGWKWRKK</sequence>
<feature type="region of interest" description="Disordered" evidence="1">
    <location>
        <begin position="471"/>
        <end position="532"/>
    </location>
</feature>
<accession>A0AA38Y0N2</accession>